<keyword evidence="7" id="KW-1278">Translocase</keyword>
<dbReference type="GO" id="GO:0005507">
    <property type="term" value="F:copper ion binding"/>
    <property type="evidence" value="ECO:0007669"/>
    <property type="project" value="InterPro"/>
</dbReference>
<evidence type="ECO:0000313" key="15">
    <source>
        <dbReference type="EMBL" id="PZE18905.1"/>
    </source>
</evidence>
<sequence>MLIIWIVIILALVTVAQLLRVSGIAKKLRNKKEEDISDADNNFNGILLLLFMFFFLGFTVYFLVKYGNGMLPQAASEHGLDIDRLFNINWIIVLAVFFLTNALLFGFAFKYRGNSKRKAYYFPHDTRLELLWTIVPAVVLTVIIILGLRTWNHVTGKPSEDAQIVEVYGQQFNWLVRYSGADNKLGFADYKLISTENPLGVATPESIDAALLNMSNSINDLDLALKADSSGLDVHSVEETYEMQSRLEKYIRIRERIAKMKAQYSNSDLTVADDDIVSKLELHLIKGQEYQFIFRSKDVLHSAYFPHFRAQMNCVPGMRTKFKFKPIISTAEMREIRGNEDFNYVLMCNKICGESHSNMKMIVVVDETQEEFDAWIAENTKLAIAKN</sequence>
<reference evidence="15 16" key="1">
    <citation type="submission" date="2018-06" db="EMBL/GenBank/DDBJ databases">
        <title>The draft genome sequence of Crocinitomix sp. SM1701.</title>
        <authorList>
            <person name="Zhang X."/>
        </authorList>
    </citation>
    <scope>NUCLEOTIDE SEQUENCE [LARGE SCALE GENOMIC DNA]</scope>
    <source>
        <strain evidence="15 16">SM1701</strain>
    </source>
</reference>
<evidence type="ECO:0000256" key="2">
    <source>
        <dbReference type="ARBA" id="ARBA00007866"/>
    </source>
</evidence>
<evidence type="ECO:0000256" key="7">
    <source>
        <dbReference type="ARBA" id="ARBA00022967"/>
    </source>
</evidence>
<evidence type="ECO:0000259" key="14">
    <source>
        <dbReference type="PROSITE" id="PS50999"/>
    </source>
</evidence>
<keyword evidence="6 12" id="KW-0812">Transmembrane</keyword>
<dbReference type="InterPro" id="IPR036257">
    <property type="entry name" value="Cyt_c_oxidase_su2_TM_sf"/>
</dbReference>
<evidence type="ECO:0000256" key="5">
    <source>
        <dbReference type="ARBA" id="ARBA00022660"/>
    </source>
</evidence>
<keyword evidence="16" id="KW-1185">Reference proteome</keyword>
<keyword evidence="9 12" id="KW-1133">Transmembrane helix</keyword>
<gene>
    <name evidence="15" type="ORF">DNU06_03500</name>
</gene>
<comment type="similarity">
    <text evidence="2">Belongs to the cytochrome c oxidase subunit 2 family.</text>
</comment>
<evidence type="ECO:0000256" key="10">
    <source>
        <dbReference type="ARBA" id="ARBA00023136"/>
    </source>
</evidence>
<name>A0A2W1NHA2_9FLAO</name>
<dbReference type="GO" id="GO:0004129">
    <property type="term" value="F:cytochrome-c oxidase activity"/>
    <property type="evidence" value="ECO:0007669"/>
    <property type="project" value="UniProtKB-EC"/>
</dbReference>
<evidence type="ECO:0000256" key="12">
    <source>
        <dbReference type="SAM" id="Phobius"/>
    </source>
</evidence>
<dbReference type="Gene3D" id="2.60.40.420">
    <property type="entry name" value="Cupredoxins - blue copper proteins"/>
    <property type="match status" value="1"/>
</dbReference>
<dbReference type="InterPro" id="IPR045187">
    <property type="entry name" value="CcO_II"/>
</dbReference>
<dbReference type="InterPro" id="IPR011759">
    <property type="entry name" value="Cyt_c_oxidase_su2_TM_dom"/>
</dbReference>
<dbReference type="EC" id="7.1.1.9" evidence="3"/>
<evidence type="ECO:0000256" key="4">
    <source>
        <dbReference type="ARBA" id="ARBA00022448"/>
    </source>
</evidence>
<evidence type="ECO:0000313" key="16">
    <source>
        <dbReference type="Proteomes" id="UP000249248"/>
    </source>
</evidence>
<evidence type="ECO:0000256" key="1">
    <source>
        <dbReference type="ARBA" id="ARBA00004141"/>
    </source>
</evidence>
<dbReference type="RefSeq" id="WP_111061807.1">
    <property type="nucleotide sequence ID" value="NZ_JBHUCU010000007.1"/>
</dbReference>
<evidence type="ECO:0000256" key="9">
    <source>
        <dbReference type="ARBA" id="ARBA00022989"/>
    </source>
</evidence>
<comment type="caution">
    <text evidence="15">The sequence shown here is derived from an EMBL/GenBank/DDBJ whole genome shotgun (WGS) entry which is preliminary data.</text>
</comment>
<dbReference type="GO" id="GO:0016020">
    <property type="term" value="C:membrane"/>
    <property type="evidence" value="ECO:0007669"/>
    <property type="project" value="UniProtKB-SubCell"/>
</dbReference>
<proteinExistence type="inferred from homology"/>
<accession>A0A2W1NHA2</accession>
<keyword evidence="5" id="KW-0679">Respiratory chain</keyword>
<evidence type="ECO:0000259" key="13">
    <source>
        <dbReference type="PROSITE" id="PS50857"/>
    </source>
</evidence>
<evidence type="ECO:0000256" key="11">
    <source>
        <dbReference type="ARBA" id="ARBA00031389"/>
    </source>
</evidence>
<dbReference type="PANTHER" id="PTHR22888:SF9">
    <property type="entry name" value="CYTOCHROME C OXIDASE SUBUNIT 2"/>
    <property type="match status" value="1"/>
</dbReference>
<dbReference type="PANTHER" id="PTHR22888">
    <property type="entry name" value="CYTOCHROME C OXIDASE, SUBUNIT II"/>
    <property type="match status" value="1"/>
</dbReference>
<comment type="subcellular location">
    <subcellularLocation>
        <location evidence="1">Membrane</location>
        <topology evidence="1">Multi-pass membrane protein</topology>
    </subcellularLocation>
</comment>
<protein>
    <recommendedName>
        <fullName evidence="3">cytochrome-c oxidase</fullName>
        <ecNumber evidence="3">7.1.1.9</ecNumber>
    </recommendedName>
    <alternativeName>
        <fullName evidence="11">Cytochrome c oxidase polypeptide II</fullName>
    </alternativeName>
</protein>
<evidence type="ECO:0000256" key="6">
    <source>
        <dbReference type="ARBA" id="ARBA00022692"/>
    </source>
</evidence>
<evidence type="ECO:0000256" key="3">
    <source>
        <dbReference type="ARBA" id="ARBA00012949"/>
    </source>
</evidence>
<dbReference type="InterPro" id="IPR008972">
    <property type="entry name" value="Cupredoxin"/>
</dbReference>
<dbReference type="Pfam" id="PF02790">
    <property type="entry name" value="COX2_TM"/>
    <property type="match status" value="1"/>
</dbReference>
<feature type="domain" description="Cytochrome oxidase subunit II transmembrane region profile" evidence="14">
    <location>
        <begin position="63"/>
        <end position="158"/>
    </location>
</feature>
<dbReference type="PROSITE" id="PS50857">
    <property type="entry name" value="COX2_CUA"/>
    <property type="match status" value="1"/>
</dbReference>
<dbReference type="SUPFAM" id="SSF81464">
    <property type="entry name" value="Cytochrome c oxidase subunit II-like, transmembrane region"/>
    <property type="match status" value="1"/>
</dbReference>
<dbReference type="InterPro" id="IPR002429">
    <property type="entry name" value="CcO_II-like_C"/>
</dbReference>
<feature type="transmembrane region" description="Helical" evidence="12">
    <location>
        <begin position="85"/>
        <end position="109"/>
    </location>
</feature>
<dbReference type="Gene3D" id="1.10.287.90">
    <property type="match status" value="1"/>
</dbReference>
<dbReference type="Proteomes" id="UP000249248">
    <property type="component" value="Unassembled WGS sequence"/>
</dbReference>
<feature type="transmembrane region" description="Helical" evidence="12">
    <location>
        <begin position="129"/>
        <end position="148"/>
    </location>
</feature>
<dbReference type="AlphaFoldDB" id="A0A2W1NHA2"/>
<organism evidence="15 16">
    <name type="scientific">Putridiphycobacter roseus</name>
    <dbReference type="NCBI Taxonomy" id="2219161"/>
    <lineage>
        <taxon>Bacteria</taxon>
        <taxon>Pseudomonadati</taxon>
        <taxon>Bacteroidota</taxon>
        <taxon>Flavobacteriia</taxon>
        <taxon>Flavobacteriales</taxon>
        <taxon>Crocinitomicaceae</taxon>
        <taxon>Putridiphycobacter</taxon>
    </lineage>
</organism>
<dbReference type="GO" id="GO:0042773">
    <property type="term" value="P:ATP synthesis coupled electron transport"/>
    <property type="evidence" value="ECO:0007669"/>
    <property type="project" value="TreeGrafter"/>
</dbReference>
<dbReference type="EMBL" id="QKSB01000001">
    <property type="protein sequence ID" value="PZE18905.1"/>
    <property type="molecule type" value="Genomic_DNA"/>
</dbReference>
<feature type="transmembrane region" description="Helical" evidence="12">
    <location>
        <begin position="42"/>
        <end position="64"/>
    </location>
</feature>
<dbReference type="OrthoDB" id="9781261at2"/>
<keyword evidence="4" id="KW-0813">Transport</keyword>
<keyword evidence="8" id="KW-0249">Electron transport</keyword>
<feature type="domain" description="Cytochrome oxidase subunit II copper A binding" evidence="13">
    <location>
        <begin position="160"/>
        <end position="378"/>
    </location>
</feature>
<keyword evidence="10 12" id="KW-0472">Membrane</keyword>
<dbReference type="PROSITE" id="PS50999">
    <property type="entry name" value="COX2_TM"/>
    <property type="match status" value="1"/>
</dbReference>
<evidence type="ECO:0000256" key="8">
    <source>
        <dbReference type="ARBA" id="ARBA00022982"/>
    </source>
</evidence>
<dbReference type="SUPFAM" id="SSF49503">
    <property type="entry name" value="Cupredoxins"/>
    <property type="match status" value="1"/>
</dbReference>